<gene>
    <name evidence="2" type="ORF">EYC84_000110</name>
</gene>
<evidence type="ECO:0000313" key="2">
    <source>
        <dbReference type="EMBL" id="KAA8570715.1"/>
    </source>
</evidence>
<comment type="caution">
    <text evidence="2">The sequence shown here is derived from an EMBL/GenBank/DDBJ whole genome shotgun (WGS) entry which is preliminary data.</text>
</comment>
<dbReference type="EMBL" id="VICG01000006">
    <property type="protein sequence ID" value="KAA8570715.1"/>
    <property type="molecule type" value="Genomic_DNA"/>
</dbReference>
<protein>
    <submittedName>
        <fullName evidence="2">Uncharacterized protein</fullName>
    </submittedName>
</protein>
<evidence type="ECO:0000313" key="3">
    <source>
        <dbReference type="Proteomes" id="UP000322873"/>
    </source>
</evidence>
<organism evidence="2 3">
    <name type="scientific">Monilinia fructicola</name>
    <name type="common">Brown rot fungus</name>
    <name type="synonym">Ciboria fructicola</name>
    <dbReference type="NCBI Taxonomy" id="38448"/>
    <lineage>
        <taxon>Eukaryota</taxon>
        <taxon>Fungi</taxon>
        <taxon>Dikarya</taxon>
        <taxon>Ascomycota</taxon>
        <taxon>Pezizomycotina</taxon>
        <taxon>Leotiomycetes</taxon>
        <taxon>Helotiales</taxon>
        <taxon>Sclerotiniaceae</taxon>
        <taxon>Monilinia</taxon>
    </lineage>
</organism>
<sequence length="72" mass="8138">MNIECNKKGPTILALVTLVHGIRLDQKPHAGLNVLEAKEEEAFKNFGTLNAEDRPKPSHRRKKYTGNPLLFE</sequence>
<evidence type="ECO:0000256" key="1">
    <source>
        <dbReference type="SAM" id="MobiDB-lite"/>
    </source>
</evidence>
<feature type="region of interest" description="Disordered" evidence="1">
    <location>
        <begin position="46"/>
        <end position="72"/>
    </location>
</feature>
<accession>A0A5M9JV46</accession>
<reference evidence="2 3" key="1">
    <citation type="submission" date="2019-06" db="EMBL/GenBank/DDBJ databases">
        <title>Genome Sequence of the Brown Rot Fungal Pathogen Monilinia fructicola.</title>
        <authorList>
            <person name="De Miccolis Angelini R.M."/>
            <person name="Landi L."/>
            <person name="Abate D."/>
            <person name="Pollastro S."/>
            <person name="Romanazzi G."/>
            <person name="Faretra F."/>
        </authorList>
    </citation>
    <scope>NUCLEOTIDE SEQUENCE [LARGE SCALE GENOMIC DNA]</scope>
    <source>
        <strain evidence="2 3">Mfrc123</strain>
    </source>
</reference>
<keyword evidence="3" id="KW-1185">Reference proteome</keyword>
<proteinExistence type="predicted"/>
<dbReference type="Proteomes" id="UP000322873">
    <property type="component" value="Unassembled WGS sequence"/>
</dbReference>
<dbReference type="AlphaFoldDB" id="A0A5M9JV46"/>
<name>A0A5M9JV46_MONFR</name>